<keyword evidence="4" id="KW-1185">Reference proteome</keyword>
<keyword evidence="2" id="KW-0472">Membrane</keyword>
<comment type="caution">
    <text evidence="3">The sequence shown here is derived from an EMBL/GenBank/DDBJ whole genome shotgun (WGS) entry which is preliminary data.</text>
</comment>
<protein>
    <submittedName>
        <fullName evidence="3">Uncharacterized protein</fullName>
    </submittedName>
</protein>
<feature type="region of interest" description="Disordered" evidence="1">
    <location>
        <begin position="40"/>
        <end position="60"/>
    </location>
</feature>
<dbReference type="Proteomes" id="UP001592531">
    <property type="component" value="Unassembled WGS sequence"/>
</dbReference>
<evidence type="ECO:0000256" key="1">
    <source>
        <dbReference type="SAM" id="MobiDB-lite"/>
    </source>
</evidence>
<feature type="transmembrane region" description="Helical" evidence="2">
    <location>
        <begin position="12"/>
        <end position="34"/>
    </location>
</feature>
<organism evidence="3 4">
    <name type="scientific">Streptacidiphilus cavernicola</name>
    <dbReference type="NCBI Taxonomy" id="3342716"/>
    <lineage>
        <taxon>Bacteria</taxon>
        <taxon>Bacillati</taxon>
        <taxon>Actinomycetota</taxon>
        <taxon>Actinomycetes</taxon>
        <taxon>Kitasatosporales</taxon>
        <taxon>Streptomycetaceae</taxon>
        <taxon>Streptacidiphilus</taxon>
    </lineage>
</organism>
<evidence type="ECO:0000313" key="3">
    <source>
        <dbReference type="EMBL" id="MFC1419379.1"/>
    </source>
</evidence>
<dbReference type="RefSeq" id="WP_380538613.1">
    <property type="nucleotide sequence ID" value="NZ_JBHFAB010000017.1"/>
</dbReference>
<keyword evidence="2" id="KW-1133">Transmembrane helix</keyword>
<keyword evidence="2" id="KW-0812">Transmembrane</keyword>
<sequence length="241" mass="25575">MQKLLPNTKGFGLIAVLAVVVVLGVIGGGGAYVYHQNHKTKPATKTSTTSKSDGSSSTKPKPVADVYAGWGTYTSAKEGLSFRYPSGWITRADPCVNPATQAVGECIKIDSPVRTGSPYVFELGYYWNSGTNIGPSQVYETQPLTVKGSTSSLYLTAESAGNPNGGVCDLNLVTQNYPIGKDSSVSSVVPSQKQQGVVFALSASMRPSAGAQNTPCYSLSEYKTQPDYQDLLKVFESVQYS</sequence>
<gene>
    <name evidence="3" type="ORF">ACEZDE_22490</name>
</gene>
<evidence type="ECO:0000256" key="2">
    <source>
        <dbReference type="SAM" id="Phobius"/>
    </source>
</evidence>
<name>A0ABV6W043_9ACTN</name>
<accession>A0ABV6W043</accession>
<evidence type="ECO:0000313" key="4">
    <source>
        <dbReference type="Proteomes" id="UP001592531"/>
    </source>
</evidence>
<dbReference type="EMBL" id="JBHFAB010000017">
    <property type="protein sequence ID" value="MFC1419379.1"/>
    <property type="molecule type" value="Genomic_DNA"/>
</dbReference>
<feature type="compositionally biased region" description="Low complexity" evidence="1">
    <location>
        <begin position="43"/>
        <end position="60"/>
    </location>
</feature>
<proteinExistence type="predicted"/>
<reference evidence="3 4" key="1">
    <citation type="submission" date="2024-09" db="EMBL/GenBank/DDBJ databases">
        <authorList>
            <person name="Lee S.D."/>
        </authorList>
    </citation>
    <scope>NUCLEOTIDE SEQUENCE [LARGE SCALE GENOMIC DNA]</scope>
    <source>
        <strain evidence="3 4">N8-3</strain>
    </source>
</reference>